<organism evidence="1 2">
    <name type="scientific">Dryococelus australis</name>
    <dbReference type="NCBI Taxonomy" id="614101"/>
    <lineage>
        <taxon>Eukaryota</taxon>
        <taxon>Metazoa</taxon>
        <taxon>Ecdysozoa</taxon>
        <taxon>Arthropoda</taxon>
        <taxon>Hexapoda</taxon>
        <taxon>Insecta</taxon>
        <taxon>Pterygota</taxon>
        <taxon>Neoptera</taxon>
        <taxon>Polyneoptera</taxon>
        <taxon>Phasmatodea</taxon>
        <taxon>Verophasmatodea</taxon>
        <taxon>Anareolatae</taxon>
        <taxon>Phasmatidae</taxon>
        <taxon>Eurycanthinae</taxon>
        <taxon>Dryococelus</taxon>
    </lineage>
</organism>
<dbReference type="Gene3D" id="3.30.420.10">
    <property type="entry name" value="Ribonuclease H-like superfamily/Ribonuclease H"/>
    <property type="match status" value="1"/>
</dbReference>
<accession>A0ABQ9GTP6</accession>
<dbReference type="PANTHER" id="PTHR47326:SF1">
    <property type="entry name" value="HTH PSQ-TYPE DOMAIN-CONTAINING PROTEIN"/>
    <property type="match status" value="1"/>
</dbReference>
<dbReference type="EMBL" id="JARBHB010000009">
    <property type="protein sequence ID" value="KAJ8875385.1"/>
    <property type="molecule type" value="Genomic_DNA"/>
</dbReference>
<comment type="caution">
    <text evidence="1">The sequence shown here is derived from an EMBL/GenBank/DDBJ whole genome shotgun (WGS) entry which is preliminary data.</text>
</comment>
<sequence length="326" mass="37469">MRSDLSVALTQRLFRQHFNIGRHGRVPERHTTTNWVIKFRATAFVVDKKPDGSVKSVRTQENIDRVRSAVHRSPRRSVRKQAAALNVSKSSVCRSMHAQWSIWLPSFGSLIMGNFTMEQRLKQGAYCRRFQVKNGPSATVIRKLMRHFEERSCTMNLPPTCRPRSACNEENTEQVGASVEEEPQTSMTRRTCKIQLVKEPKPVRHYQRRNYAIRGQELVGDNHELIHQLITSDEAHIDLNGFVTKQNCRFWGTANPTIIHQRLLHATKCTVWCGVTSQEVIGPYSFNLTMMALTITGDRYRDTNDSFFFPPCSGKSDFARLQTVFI</sequence>
<evidence type="ECO:0000313" key="2">
    <source>
        <dbReference type="Proteomes" id="UP001159363"/>
    </source>
</evidence>
<dbReference type="InterPro" id="IPR036397">
    <property type="entry name" value="RNaseH_sf"/>
</dbReference>
<gene>
    <name evidence="1" type="ORF">PR048_023280</name>
</gene>
<name>A0ABQ9GTP6_9NEOP</name>
<reference evidence="1 2" key="1">
    <citation type="submission" date="2023-02" db="EMBL/GenBank/DDBJ databases">
        <title>LHISI_Scaffold_Assembly.</title>
        <authorList>
            <person name="Stuart O.P."/>
            <person name="Cleave R."/>
            <person name="Magrath M.J.L."/>
            <person name="Mikheyev A.S."/>
        </authorList>
    </citation>
    <scope>NUCLEOTIDE SEQUENCE [LARGE SCALE GENOMIC DNA]</scope>
    <source>
        <strain evidence="1">Daus_M_001</strain>
        <tissue evidence="1">Leg muscle</tissue>
    </source>
</reference>
<evidence type="ECO:0008006" key="3">
    <source>
        <dbReference type="Google" id="ProtNLM"/>
    </source>
</evidence>
<protein>
    <recommendedName>
        <fullName evidence="3">DUF4817 domain-containing protein</fullName>
    </recommendedName>
</protein>
<dbReference type="PANTHER" id="PTHR47326">
    <property type="entry name" value="TRANSPOSABLE ELEMENT TC3 TRANSPOSASE-LIKE PROTEIN"/>
    <property type="match status" value="1"/>
</dbReference>
<keyword evidence="2" id="KW-1185">Reference proteome</keyword>
<evidence type="ECO:0000313" key="1">
    <source>
        <dbReference type="EMBL" id="KAJ8875385.1"/>
    </source>
</evidence>
<proteinExistence type="predicted"/>
<dbReference type="Proteomes" id="UP001159363">
    <property type="component" value="Chromosome 8"/>
</dbReference>